<reference evidence="3 4" key="1">
    <citation type="submission" date="2022-06" db="EMBL/GenBank/DDBJ databases">
        <title>Genomic Encyclopedia of Archaeal and Bacterial Type Strains, Phase II (KMG-II): from individual species to whole genera.</title>
        <authorList>
            <person name="Goeker M."/>
        </authorList>
    </citation>
    <scope>NUCLEOTIDE SEQUENCE [LARGE SCALE GENOMIC DNA]</scope>
    <source>
        <strain evidence="3 4">DSM 45037</strain>
    </source>
</reference>
<dbReference type="Proteomes" id="UP001205740">
    <property type="component" value="Unassembled WGS sequence"/>
</dbReference>
<dbReference type="InterPro" id="IPR014729">
    <property type="entry name" value="Rossmann-like_a/b/a_fold"/>
</dbReference>
<dbReference type="Gene3D" id="3.40.50.620">
    <property type="entry name" value="HUPs"/>
    <property type="match status" value="2"/>
</dbReference>
<proteinExistence type="inferred from homology"/>
<evidence type="ECO:0000313" key="4">
    <source>
        <dbReference type="Proteomes" id="UP001205740"/>
    </source>
</evidence>
<organism evidence="3 4">
    <name type="scientific">Williamsia serinedens</name>
    <dbReference type="NCBI Taxonomy" id="391736"/>
    <lineage>
        <taxon>Bacteria</taxon>
        <taxon>Bacillati</taxon>
        <taxon>Actinomycetota</taxon>
        <taxon>Actinomycetes</taxon>
        <taxon>Mycobacteriales</taxon>
        <taxon>Nocardiaceae</taxon>
        <taxon>Williamsia</taxon>
    </lineage>
</organism>
<evidence type="ECO:0000256" key="1">
    <source>
        <dbReference type="ARBA" id="ARBA00008791"/>
    </source>
</evidence>
<dbReference type="InterPro" id="IPR006016">
    <property type="entry name" value="UspA"/>
</dbReference>
<accession>A0ABT1H1X8</accession>
<sequence length="291" mass="30144">MTVVVGVHPDRAAADALTLAASLASRLAHPLVVTTVIPTPWTTPSMARVDAEFEQWSRELADRAARDAAGTLAALPAPVEVTYRAVQHKSVSGGLLRAVTDTGAHTLVLGSADGPEGEVSLGSTGDRLLHSSSVAMAISPRGYAGRGPAFPRITCAYAGTPDSLAAVRAAVALASTLRITLRVITFAVRGRTMYPPEVGLHAEDAVLAALTEQSHAALDALRVDGTIPPTVETRVVTGDSWRDALAAAELAPTEPLVIGTSPRGQIRRVFLGSRAAKIVRSSPVPVVVLPG</sequence>
<keyword evidence="4" id="KW-1185">Reference proteome</keyword>
<name>A0ABT1H1X8_9NOCA</name>
<comment type="similarity">
    <text evidence="1">Belongs to the universal stress protein A family.</text>
</comment>
<protein>
    <submittedName>
        <fullName evidence="3">Nucleotide-binding universal stress protein, UspA family</fullName>
    </submittedName>
</protein>
<dbReference type="SUPFAM" id="SSF52402">
    <property type="entry name" value="Adenine nucleotide alpha hydrolases-like"/>
    <property type="match status" value="2"/>
</dbReference>
<dbReference type="EMBL" id="JAMTCG010000004">
    <property type="protein sequence ID" value="MCP2161249.1"/>
    <property type="molecule type" value="Genomic_DNA"/>
</dbReference>
<dbReference type="RefSeq" id="WP_253654827.1">
    <property type="nucleotide sequence ID" value="NZ_BAAAOE010000002.1"/>
</dbReference>
<feature type="domain" description="UspA" evidence="2">
    <location>
        <begin position="2"/>
        <end position="138"/>
    </location>
</feature>
<dbReference type="PANTHER" id="PTHR46268:SF6">
    <property type="entry name" value="UNIVERSAL STRESS PROTEIN UP12"/>
    <property type="match status" value="1"/>
</dbReference>
<gene>
    <name evidence="3" type="ORF">LX12_002444</name>
</gene>
<evidence type="ECO:0000259" key="2">
    <source>
        <dbReference type="Pfam" id="PF00582"/>
    </source>
</evidence>
<dbReference type="Pfam" id="PF00582">
    <property type="entry name" value="Usp"/>
    <property type="match status" value="2"/>
</dbReference>
<feature type="domain" description="UspA" evidence="2">
    <location>
        <begin position="151"/>
        <end position="290"/>
    </location>
</feature>
<dbReference type="PANTHER" id="PTHR46268">
    <property type="entry name" value="STRESS RESPONSE PROTEIN NHAX"/>
    <property type="match status" value="1"/>
</dbReference>
<comment type="caution">
    <text evidence="3">The sequence shown here is derived from an EMBL/GenBank/DDBJ whole genome shotgun (WGS) entry which is preliminary data.</text>
</comment>
<evidence type="ECO:0000313" key="3">
    <source>
        <dbReference type="EMBL" id="MCP2161249.1"/>
    </source>
</evidence>